<dbReference type="InterPro" id="IPR050833">
    <property type="entry name" value="Poly_Biosynth_Transport"/>
</dbReference>
<name>Q0AZ09_SYNWW</name>
<dbReference type="Pfam" id="PF13440">
    <property type="entry name" value="Polysacc_synt_3"/>
    <property type="match status" value="1"/>
</dbReference>
<evidence type="ECO:0000256" key="4">
    <source>
        <dbReference type="ARBA" id="ARBA00022989"/>
    </source>
</evidence>
<proteinExistence type="predicted"/>
<evidence type="ECO:0000256" key="3">
    <source>
        <dbReference type="ARBA" id="ARBA00022692"/>
    </source>
</evidence>
<dbReference type="GO" id="GO:0005886">
    <property type="term" value="C:plasma membrane"/>
    <property type="evidence" value="ECO:0007669"/>
    <property type="project" value="UniProtKB-SubCell"/>
</dbReference>
<dbReference type="eggNOG" id="COG2244">
    <property type="taxonomic scope" value="Bacteria"/>
</dbReference>
<evidence type="ECO:0000256" key="1">
    <source>
        <dbReference type="ARBA" id="ARBA00004651"/>
    </source>
</evidence>
<feature type="transmembrane region" description="Helical" evidence="6">
    <location>
        <begin position="119"/>
        <end position="139"/>
    </location>
</feature>
<feature type="transmembrane region" description="Helical" evidence="6">
    <location>
        <begin position="189"/>
        <end position="213"/>
    </location>
</feature>
<evidence type="ECO:0000256" key="6">
    <source>
        <dbReference type="SAM" id="Phobius"/>
    </source>
</evidence>
<evidence type="ECO:0000256" key="5">
    <source>
        <dbReference type="ARBA" id="ARBA00023136"/>
    </source>
</evidence>
<dbReference type="KEGG" id="swo:Swol_0722"/>
<keyword evidence="8" id="KW-1185">Reference proteome</keyword>
<evidence type="ECO:0000313" key="7">
    <source>
        <dbReference type="EMBL" id="ABI68045.1"/>
    </source>
</evidence>
<reference evidence="8" key="1">
    <citation type="journal article" date="2010" name="Environ. Microbiol.">
        <title>The genome of Syntrophomonas wolfei: new insights into syntrophic metabolism and biohydrogen production.</title>
        <authorList>
            <person name="Sieber J.R."/>
            <person name="Sims D.R."/>
            <person name="Han C."/>
            <person name="Kim E."/>
            <person name="Lykidis A."/>
            <person name="Lapidus A.L."/>
            <person name="McDonnald E."/>
            <person name="Rohlin L."/>
            <person name="Culley D.E."/>
            <person name="Gunsalus R."/>
            <person name="McInerney M.J."/>
        </authorList>
    </citation>
    <scope>NUCLEOTIDE SEQUENCE [LARGE SCALE GENOMIC DNA]</scope>
    <source>
        <strain evidence="8">DSM 2245B / Goettingen</strain>
    </source>
</reference>
<feature type="transmembrane region" description="Helical" evidence="6">
    <location>
        <begin position="234"/>
        <end position="252"/>
    </location>
</feature>
<gene>
    <name evidence="7" type="ordered locus">Swol_0722</name>
</gene>
<protein>
    <submittedName>
        <fullName evidence="7">Uncharacterized protein</fullName>
    </submittedName>
</protein>
<keyword evidence="3 6" id="KW-0812">Transmembrane</keyword>
<keyword evidence="4 6" id="KW-1133">Transmembrane helix</keyword>
<feature type="transmembrane region" description="Helical" evidence="6">
    <location>
        <begin position="264"/>
        <end position="287"/>
    </location>
</feature>
<accession>Q0AZ09</accession>
<evidence type="ECO:0000313" key="8">
    <source>
        <dbReference type="Proteomes" id="UP000001968"/>
    </source>
</evidence>
<feature type="transmembrane region" description="Helical" evidence="6">
    <location>
        <begin position="57"/>
        <end position="82"/>
    </location>
</feature>
<feature type="transmembrane region" description="Helical" evidence="6">
    <location>
        <begin position="299"/>
        <end position="322"/>
    </location>
</feature>
<feature type="transmembrane region" description="Helical" evidence="6">
    <location>
        <begin position="328"/>
        <end position="346"/>
    </location>
</feature>
<dbReference type="PANTHER" id="PTHR30250">
    <property type="entry name" value="PST FAMILY PREDICTED COLANIC ACID TRANSPORTER"/>
    <property type="match status" value="1"/>
</dbReference>
<comment type="subcellular location">
    <subcellularLocation>
        <location evidence="1">Cell membrane</location>
        <topology evidence="1">Multi-pass membrane protein</topology>
    </subcellularLocation>
</comment>
<sequence length="430" mass="49099">MESAVGRFFYDDNDELESLRYLLSTALICSIIGGILATSILWFFSGSICKWFLGDTFNLWAFRIAIITVPLTAIYNQFIIVLRLMRKPWVFLLLNVSFVIISFILVILFIIYLEIGLQGYFLANLCTTLVCVIICFIYLKSFYRILFSRKHLKKMLKYSLPQLPSVVANWCMTSFNRFIMVGYLSRMDIGLFAIGSKVASIAMVIVSVFRMAWDPLAISIYKTDNAKEIYVKAFEAYGTVVVLGVALIGFFSKEILTILTTPEYYGASLLTSVLVLQFLAQGFTNIVGIGISIEKKTHILSYAMILALLILLICSYILIPIFGAMGAAWANVMGAWTAFVIVYLFAQRFYPVNYQIRLLLKWITFYLILITIGNLIVPVYLSHQSYIFVIKLIIFMVAGVFYSFFIVNKNWRDFLITKFSNYILNKSSNN</sequence>
<dbReference type="PANTHER" id="PTHR30250:SF11">
    <property type="entry name" value="O-ANTIGEN TRANSPORTER-RELATED"/>
    <property type="match status" value="1"/>
</dbReference>
<dbReference type="EMBL" id="CP000448">
    <property type="protein sequence ID" value="ABI68045.1"/>
    <property type="molecule type" value="Genomic_DNA"/>
</dbReference>
<dbReference type="OrthoDB" id="3249502at2"/>
<dbReference type="Proteomes" id="UP000001968">
    <property type="component" value="Chromosome"/>
</dbReference>
<feature type="transmembrane region" description="Helical" evidence="6">
    <location>
        <begin position="358"/>
        <end position="380"/>
    </location>
</feature>
<dbReference type="STRING" id="335541.Swol_0722"/>
<feature type="transmembrane region" description="Helical" evidence="6">
    <location>
        <begin position="21"/>
        <end position="45"/>
    </location>
</feature>
<feature type="transmembrane region" description="Helical" evidence="6">
    <location>
        <begin position="160"/>
        <end position="183"/>
    </location>
</feature>
<evidence type="ECO:0000256" key="2">
    <source>
        <dbReference type="ARBA" id="ARBA00022475"/>
    </source>
</evidence>
<dbReference type="AlphaFoldDB" id="Q0AZ09"/>
<feature type="transmembrane region" description="Helical" evidence="6">
    <location>
        <begin position="89"/>
        <end position="113"/>
    </location>
</feature>
<keyword evidence="2" id="KW-1003">Cell membrane</keyword>
<organism evidence="7 8">
    <name type="scientific">Syntrophomonas wolfei subsp. wolfei (strain DSM 2245B / Goettingen)</name>
    <dbReference type="NCBI Taxonomy" id="335541"/>
    <lineage>
        <taxon>Bacteria</taxon>
        <taxon>Bacillati</taxon>
        <taxon>Bacillota</taxon>
        <taxon>Clostridia</taxon>
        <taxon>Eubacteriales</taxon>
        <taxon>Syntrophomonadaceae</taxon>
        <taxon>Syntrophomonas</taxon>
    </lineage>
</organism>
<feature type="transmembrane region" description="Helical" evidence="6">
    <location>
        <begin position="386"/>
        <end position="407"/>
    </location>
</feature>
<keyword evidence="5 6" id="KW-0472">Membrane</keyword>
<dbReference type="HOGENOM" id="CLU_022017_7_4_9"/>